<evidence type="ECO:0000256" key="1">
    <source>
        <dbReference type="SAM" id="MobiDB-lite"/>
    </source>
</evidence>
<dbReference type="Proteomes" id="UP001316803">
    <property type="component" value="Unassembled WGS sequence"/>
</dbReference>
<sequence>MADKSPPSAAPSAKPTPKTPTYISSSGQTLDSLPLTARLNRIADNVYNFLGLYFVSLLSLDPYAAAQNSRFNTRGPGRTNTNASAGSAPRQGGGLFGGGRLGGGGSGGSGGAGPRGGGGGGRRMGTVDDVRGPECGSCG</sequence>
<reference evidence="2 3" key="1">
    <citation type="submission" date="2022-12" db="EMBL/GenBank/DDBJ databases">
        <title>Genomic features and morphological characterization of a novel Knufia sp. strain isolated from spacecraft assembly facility.</title>
        <authorList>
            <person name="Teixeira M."/>
            <person name="Chander A.M."/>
            <person name="Stajich J.E."/>
            <person name="Venkateswaran K."/>
        </authorList>
    </citation>
    <scope>NUCLEOTIDE SEQUENCE [LARGE SCALE GENOMIC DNA]</scope>
    <source>
        <strain evidence="2 3">FJI-L2-BK-P2</strain>
    </source>
</reference>
<feature type="region of interest" description="Disordered" evidence="1">
    <location>
        <begin position="1"/>
        <end position="29"/>
    </location>
</feature>
<keyword evidence="3" id="KW-1185">Reference proteome</keyword>
<feature type="region of interest" description="Disordered" evidence="1">
    <location>
        <begin position="68"/>
        <end position="139"/>
    </location>
</feature>
<evidence type="ECO:0000313" key="2">
    <source>
        <dbReference type="EMBL" id="KAK5955354.1"/>
    </source>
</evidence>
<feature type="compositionally biased region" description="Low complexity" evidence="1">
    <location>
        <begin position="1"/>
        <end position="21"/>
    </location>
</feature>
<evidence type="ECO:0000313" key="3">
    <source>
        <dbReference type="Proteomes" id="UP001316803"/>
    </source>
</evidence>
<comment type="caution">
    <text evidence="2">The sequence shown here is derived from an EMBL/GenBank/DDBJ whole genome shotgun (WGS) entry which is preliminary data.</text>
</comment>
<organism evidence="2 3">
    <name type="scientific">Knufia fluminis</name>
    <dbReference type="NCBI Taxonomy" id="191047"/>
    <lineage>
        <taxon>Eukaryota</taxon>
        <taxon>Fungi</taxon>
        <taxon>Dikarya</taxon>
        <taxon>Ascomycota</taxon>
        <taxon>Pezizomycotina</taxon>
        <taxon>Eurotiomycetes</taxon>
        <taxon>Chaetothyriomycetidae</taxon>
        <taxon>Chaetothyriales</taxon>
        <taxon>Trichomeriaceae</taxon>
        <taxon>Knufia</taxon>
    </lineage>
</organism>
<name>A0AAN8I732_9EURO</name>
<protein>
    <submittedName>
        <fullName evidence="2">Uncharacterized protein</fullName>
    </submittedName>
</protein>
<dbReference type="AlphaFoldDB" id="A0AAN8I732"/>
<feature type="compositionally biased region" description="Gly residues" evidence="1">
    <location>
        <begin position="91"/>
        <end position="123"/>
    </location>
</feature>
<gene>
    <name evidence="2" type="ORF">OHC33_004037</name>
</gene>
<dbReference type="EMBL" id="JAKLMC020000007">
    <property type="protein sequence ID" value="KAK5955354.1"/>
    <property type="molecule type" value="Genomic_DNA"/>
</dbReference>
<accession>A0AAN8I732</accession>
<proteinExistence type="predicted"/>
<feature type="compositionally biased region" description="Polar residues" evidence="1">
    <location>
        <begin position="68"/>
        <end position="85"/>
    </location>
</feature>